<dbReference type="AlphaFoldDB" id="A0A0C2F0V4"/>
<organism evidence="2 3">
    <name type="scientific">Sporothrix brasiliensis 5110</name>
    <dbReference type="NCBI Taxonomy" id="1398154"/>
    <lineage>
        <taxon>Eukaryota</taxon>
        <taxon>Fungi</taxon>
        <taxon>Dikarya</taxon>
        <taxon>Ascomycota</taxon>
        <taxon>Pezizomycotina</taxon>
        <taxon>Sordariomycetes</taxon>
        <taxon>Sordariomycetidae</taxon>
        <taxon>Ophiostomatales</taxon>
        <taxon>Ophiostomataceae</taxon>
        <taxon>Sporothrix</taxon>
    </lineage>
</organism>
<dbReference type="HOGENOM" id="CLU_814247_0_0_1"/>
<reference evidence="2 3" key="1">
    <citation type="journal article" date="2014" name="BMC Genomics">
        <title>Comparative genomics of the major fungal agents of human and animal Sporotrichosis: Sporothrix schenckii and Sporothrix brasiliensis.</title>
        <authorList>
            <person name="Teixeira M.M."/>
            <person name="de Almeida L.G."/>
            <person name="Kubitschek-Barreira P."/>
            <person name="Alves F.L."/>
            <person name="Kioshima E.S."/>
            <person name="Abadio A.K."/>
            <person name="Fernandes L."/>
            <person name="Derengowski L.S."/>
            <person name="Ferreira K.S."/>
            <person name="Souza R.C."/>
            <person name="Ruiz J.C."/>
            <person name="de Andrade N.C."/>
            <person name="Paes H.C."/>
            <person name="Nicola A.M."/>
            <person name="Albuquerque P."/>
            <person name="Gerber A.L."/>
            <person name="Martins V.P."/>
            <person name="Peconick L.D."/>
            <person name="Neto A.V."/>
            <person name="Chaucanez C.B."/>
            <person name="Silva P.A."/>
            <person name="Cunha O.L."/>
            <person name="de Oliveira F.F."/>
            <person name="dos Santos T.C."/>
            <person name="Barros A.L."/>
            <person name="Soares M.A."/>
            <person name="de Oliveira L.M."/>
            <person name="Marini M.M."/>
            <person name="Villalobos-Duno H."/>
            <person name="Cunha M.M."/>
            <person name="de Hoog S."/>
            <person name="da Silveira J.F."/>
            <person name="Henrissat B."/>
            <person name="Nino-Vega G.A."/>
            <person name="Cisalpino P.S."/>
            <person name="Mora-Montes H.M."/>
            <person name="Almeida S.R."/>
            <person name="Stajich J.E."/>
            <person name="Lopes-Bezerra L.M."/>
            <person name="Vasconcelos A.T."/>
            <person name="Felipe M.S."/>
        </authorList>
    </citation>
    <scope>NUCLEOTIDE SEQUENCE [LARGE SCALE GENOMIC DNA]</scope>
    <source>
        <strain evidence="2 3">5110</strain>
    </source>
</reference>
<feature type="region of interest" description="Disordered" evidence="1">
    <location>
        <begin position="187"/>
        <end position="233"/>
    </location>
</feature>
<proteinExistence type="predicted"/>
<protein>
    <submittedName>
        <fullName evidence="2">Uncharacterized protein</fullName>
    </submittedName>
</protein>
<evidence type="ECO:0000313" key="3">
    <source>
        <dbReference type="Proteomes" id="UP000031575"/>
    </source>
</evidence>
<dbReference type="EMBL" id="AWTV01000006">
    <property type="protein sequence ID" value="KIH92479.1"/>
    <property type="molecule type" value="Genomic_DNA"/>
</dbReference>
<evidence type="ECO:0000256" key="1">
    <source>
        <dbReference type="SAM" id="MobiDB-lite"/>
    </source>
</evidence>
<dbReference type="RefSeq" id="XP_040620489.1">
    <property type="nucleotide sequence ID" value="XM_040761331.1"/>
</dbReference>
<keyword evidence="3" id="KW-1185">Reference proteome</keyword>
<gene>
    <name evidence="2" type="ORF">SPBR_03028</name>
</gene>
<dbReference type="VEuPathDB" id="FungiDB:SPBR_03028"/>
<name>A0A0C2F0V4_9PEZI</name>
<dbReference type="GeneID" id="63676252"/>
<evidence type="ECO:0000313" key="2">
    <source>
        <dbReference type="EMBL" id="KIH92479.1"/>
    </source>
</evidence>
<dbReference type="OrthoDB" id="5418574at2759"/>
<sequence length="341" mass="38073">MSIITTPALLSLWTDAQRHPEWATTRFWEYFLNCIVFNQDEWAASSQQPPSHVPGVSRRVDSVVEHIDLATGISSTVLFVEMKRAAASQTELTGCEHQAFTAGCEFSIDTNLSRVWAMTCIGSQARLWIVGKNRDYLIPYFLITHGKAERAEYVEVSGTGGIQLLHCLNYIKSYSYPPSDVVEQLLASSSSDDSSYPMDDSSNEPESPEVSAPTPAHTVDPFTLHGGDTTITGDNGDETTPYQYLDPITQDWSGVVGDTPVTTGVAGIEAEAEAEEQAWVKVSLRKISHITRRDEFTFPAVDGKVRSTDRGDWDKVIYKNKNAWFIRYRGTYYYTRNQPTS</sequence>
<comment type="caution">
    <text evidence="2">The sequence shown here is derived from an EMBL/GenBank/DDBJ whole genome shotgun (WGS) entry which is preliminary data.</text>
</comment>
<accession>A0A0C2F0V4</accession>
<feature type="compositionally biased region" description="Low complexity" evidence="1">
    <location>
        <begin position="188"/>
        <end position="200"/>
    </location>
</feature>
<dbReference type="Proteomes" id="UP000031575">
    <property type="component" value="Unassembled WGS sequence"/>
</dbReference>